<comment type="pathway">
    <text evidence="3 19">Cofactor biosynthesis; adenosylcobalamin biosynthesis; adenosylcobalamin from cob(II)yrinate a,c-diamide: step 7/7.</text>
</comment>
<evidence type="ECO:0000256" key="5">
    <source>
        <dbReference type="ARBA" id="ARBA00013200"/>
    </source>
</evidence>
<evidence type="ECO:0000313" key="21">
    <source>
        <dbReference type="Proteomes" id="UP000182517"/>
    </source>
</evidence>
<dbReference type="NCBIfam" id="TIGR00317">
    <property type="entry name" value="cobS"/>
    <property type="match status" value="1"/>
</dbReference>
<evidence type="ECO:0000256" key="18">
    <source>
        <dbReference type="ARBA" id="ARBA00049504"/>
    </source>
</evidence>
<dbReference type="PANTHER" id="PTHR34148">
    <property type="entry name" value="ADENOSYLCOBINAMIDE-GDP RIBAZOLETRANSFERASE"/>
    <property type="match status" value="1"/>
</dbReference>
<keyword evidence="8 19" id="KW-0169">Cobalamin biosynthesis</keyword>
<feature type="transmembrane region" description="Helical" evidence="19">
    <location>
        <begin position="39"/>
        <end position="72"/>
    </location>
</feature>
<evidence type="ECO:0000256" key="14">
    <source>
        <dbReference type="ARBA" id="ARBA00025228"/>
    </source>
</evidence>
<evidence type="ECO:0000256" key="13">
    <source>
        <dbReference type="ARBA" id="ARBA00023136"/>
    </source>
</evidence>
<evidence type="ECO:0000256" key="19">
    <source>
        <dbReference type="HAMAP-Rule" id="MF_00719"/>
    </source>
</evidence>
<keyword evidence="12 19" id="KW-1133">Transmembrane helix</keyword>
<protein>
    <recommendedName>
        <fullName evidence="6 19">Adenosylcobinamide-GDP ribazoletransferase</fullName>
        <ecNumber evidence="5 19">2.7.8.26</ecNumber>
    </recommendedName>
    <alternativeName>
        <fullName evidence="16 19">Cobalamin synthase</fullName>
    </alternativeName>
    <alternativeName>
        <fullName evidence="15 19">Cobalamin-5'-phosphate synthase</fullName>
    </alternativeName>
</protein>
<dbReference type="HAMAP" id="MF_00719">
    <property type="entry name" value="CobS"/>
    <property type="match status" value="1"/>
</dbReference>
<keyword evidence="7 19" id="KW-1003">Cell membrane</keyword>
<keyword evidence="13 19" id="KW-0472">Membrane</keyword>
<evidence type="ECO:0000256" key="6">
    <source>
        <dbReference type="ARBA" id="ARBA00015850"/>
    </source>
</evidence>
<dbReference type="PANTHER" id="PTHR34148:SF1">
    <property type="entry name" value="ADENOSYLCOBINAMIDE-GDP RIBAZOLETRANSFERASE"/>
    <property type="match status" value="1"/>
</dbReference>
<dbReference type="GO" id="GO:0005886">
    <property type="term" value="C:plasma membrane"/>
    <property type="evidence" value="ECO:0007669"/>
    <property type="project" value="UniProtKB-SubCell"/>
</dbReference>
<comment type="subcellular location">
    <subcellularLocation>
        <location evidence="2 19">Cell membrane</location>
        <topology evidence="2 19">Multi-pass membrane protein</topology>
    </subcellularLocation>
</comment>
<dbReference type="GO" id="GO:0051073">
    <property type="term" value="F:adenosylcobinamide-GDP ribazoletransferase activity"/>
    <property type="evidence" value="ECO:0007669"/>
    <property type="project" value="UniProtKB-UniRule"/>
</dbReference>
<dbReference type="OrthoDB" id="9794223at2"/>
<evidence type="ECO:0000256" key="8">
    <source>
        <dbReference type="ARBA" id="ARBA00022573"/>
    </source>
</evidence>
<keyword evidence="10 19" id="KW-0812">Transmembrane</keyword>
<evidence type="ECO:0000256" key="15">
    <source>
        <dbReference type="ARBA" id="ARBA00032605"/>
    </source>
</evidence>
<reference evidence="20 21" key="1">
    <citation type="journal article" date="2017" name="Genome Announc.">
        <title>Complete Genome Sequences of Two Acetylene-Fermenting Pelobacter acetylenicus Strains.</title>
        <authorList>
            <person name="Sutton J.M."/>
            <person name="Baesman S.M."/>
            <person name="Fierst J.L."/>
            <person name="Poret-Peterson A.T."/>
            <person name="Oremland R.S."/>
            <person name="Dunlap D.S."/>
            <person name="Akob D.M."/>
        </authorList>
    </citation>
    <scope>NUCLEOTIDE SEQUENCE [LARGE SCALE GENOMIC DNA]</scope>
    <source>
        <strain evidence="20 21">SFB93</strain>
    </source>
</reference>
<sequence length="243" mass="25303">MKSLFAALSFLTVVPLPAPWHGTERELSRSPVWFPLVGALIGGAVALFDFGLGLFLPTTVVSTFSVLAMLVASGGLHMDGLADTADGFFSSRSRDRMLEIMRDSRSGPMGVMAICSLLLLKIVTLAAVPEPLRISTLILMPLAGRTALTVSLTTLPYARTTGGLAGVFRTDGIQALLAAAVLLASGWLLQSYTGLVAAMACLAVIQLMAGYSKKKIGGFTGDTLGATCELTELVPALIAVAMG</sequence>
<dbReference type="Proteomes" id="UP000182517">
    <property type="component" value="Chromosome"/>
</dbReference>
<dbReference type="AlphaFoldDB" id="A0A1L3GNE9"/>
<dbReference type="Pfam" id="PF02654">
    <property type="entry name" value="CobS"/>
    <property type="match status" value="1"/>
</dbReference>
<evidence type="ECO:0000256" key="16">
    <source>
        <dbReference type="ARBA" id="ARBA00032853"/>
    </source>
</evidence>
<accession>A0A1L3GNE9</accession>
<dbReference type="RefSeq" id="WP_072283424.1">
    <property type="nucleotide sequence ID" value="NZ_CP015519.1"/>
</dbReference>
<feature type="transmembrane region" description="Helical" evidence="19">
    <location>
        <begin position="167"/>
        <end position="188"/>
    </location>
</feature>
<evidence type="ECO:0000256" key="9">
    <source>
        <dbReference type="ARBA" id="ARBA00022679"/>
    </source>
</evidence>
<comment type="catalytic activity">
    <reaction evidence="17 19">
        <text>alpha-ribazole + adenosylcob(III)inamide-GDP = adenosylcob(III)alamin + GMP + H(+)</text>
        <dbReference type="Rhea" id="RHEA:16049"/>
        <dbReference type="ChEBI" id="CHEBI:10329"/>
        <dbReference type="ChEBI" id="CHEBI:15378"/>
        <dbReference type="ChEBI" id="CHEBI:18408"/>
        <dbReference type="ChEBI" id="CHEBI:58115"/>
        <dbReference type="ChEBI" id="CHEBI:60487"/>
        <dbReference type="EC" id="2.7.8.26"/>
    </reaction>
</comment>
<keyword evidence="11 19" id="KW-0460">Magnesium</keyword>
<dbReference type="GO" id="GO:0008818">
    <property type="term" value="F:cobalamin 5'-phosphate synthase activity"/>
    <property type="evidence" value="ECO:0007669"/>
    <property type="project" value="UniProtKB-UniRule"/>
</dbReference>
<keyword evidence="9 19" id="KW-0808">Transferase</keyword>
<feature type="transmembrane region" description="Helical" evidence="19">
    <location>
        <begin position="134"/>
        <end position="155"/>
    </location>
</feature>
<name>A0A1L3GNE9_9BACT</name>
<evidence type="ECO:0000313" key="20">
    <source>
        <dbReference type="EMBL" id="APG27457.1"/>
    </source>
</evidence>
<gene>
    <name evidence="19" type="primary">cobS</name>
    <name evidence="20" type="ORF">A7E78_06135</name>
</gene>
<comment type="cofactor">
    <cofactor evidence="1 19">
        <name>Mg(2+)</name>
        <dbReference type="ChEBI" id="CHEBI:18420"/>
    </cofactor>
</comment>
<evidence type="ECO:0000256" key="11">
    <source>
        <dbReference type="ARBA" id="ARBA00022842"/>
    </source>
</evidence>
<evidence type="ECO:0000256" key="10">
    <source>
        <dbReference type="ARBA" id="ARBA00022692"/>
    </source>
</evidence>
<feature type="transmembrane region" description="Helical" evidence="19">
    <location>
        <begin position="106"/>
        <end position="128"/>
    </location>
</feature>
<dbReference type="UniPathway" id="UPA00148">
    <property type="reaction ID" value="UER00238"/>
</dbReference>
<dbReference type="EMBL" id="CP015519">
    <property type="protein sequence ID" value="APG27457.1"/>
    <property type="molecule type" value="Genomic_DNA"/>
</dbReference>
<organism evidence="20 21">
    <name type="scientific">Syntrophotalea acetylenivorans</name>
    <dbReference type="NCBI Taxonomy" id="1842532"/>
    <lineage>
        <taxon>Bacteria</taxon>
        <taxon>Pseudomonadati</taxon>
        <taxon>Thermodesulfobacteriota</taxon>
        <taxon>Desulfuromonadia</taxon>
        <taxon>Desulfuromonadales</taxon>
        <taxon>Syntrophotaleaceae</taxon>
        <taxon>Syntrophotalea</taxon>
    </lineage>
</organism>
<evidence type="ECO:0000256" key="4">
    <source>
        <dbReference type="ARBA" id="ARBA00010561"/>
    </source>
</evidence>
<dbReference type="KEGG" id="pef:A7E78_06135"/>
<dbReference type="EC" id="2.7.8.26" evidence="5 19"/>
<evidence type="ECO:0000256" key="3">
    <source>
        <dbReference type="ARBA" id="ARBA00004663"/>
    </source>
</evidence>
<dbReference type="GO" id="GO:0009236">
    <property type="term" value="P:cobalamin biosynthetic process"/>
    <property type="evidence" value="ECO:0007669"/>
    <property type="project" value="UniProtKB-UniRule"/>
</dbReference>
<evidence type="ECO:0000256" key="12">
    <source>
        <dbReference type="ARBA" id="ARBA00022989"/>
    </source>
</evidence>
<comment type="function">
    <text evidence="14 19">Joins adenosylcobinamide-GDP and alpha-ribazole to generate adenosylcobalamin (Ado-cobalamin). Also synthesizes adenosylcobalamin 5'-phosphate from adenosylcobinamide-GDP and alpha-ribazole 5'-phosphate.</text>
</comment>
<proteinExistence type="inferred from homology"/>
<comment type="similarity">
    <text evidence="4 19">Belongs to the CobS family.</text>
</comment>
<evidence type="ECO:0000256" key="7">
    <source>
        <dbReference type="ARBA" id="ARBA00022475"/>
    </source>
</evidence>
<evidence type="ECO:0000256" key="1">
    <source>
        <dbReference type="ARBA" id="ARBA00001946"/>
    </source>
</evidence>
<comment type="catalytic activity">
    <reaction evidence="18 19">
        <text>alpha-ribazole 5'-phosphate + adenosylcob(III)inamide-GDP = adenosylcob(III)alamin 5'-phosphate + GMP + H(+)</text>
        <dbReference type="Rhea" id="RHEA:23560"/>
        <dbReference type="ChEBI" id="CHEBI:15378"/>
        <dbReference type="ChEBI" id="CHEBI:57918"/>
        <dbReference type="ChEBI" id="CHEBI:58115"/>
        <dbReference type="ChEBI" id="CHEBI:60487"/>
        <dbReference type="ChEBI" id="CHEBI:60493"/>
        <dbReference type="EC" id="2.7.8.26"/>
    </reaction>
</comment>
<keyword evidence="21" id="KW-1185">Reference proteome</keyword>
<evidence type="ECO:0000256" key="17">
    <source>
        <dbReference type="ARBA" id="ARBA00048623"/>
    </source>
</evidence>
<evidence type="ECO:0000256" key="2">
    <source>
        <dbReference type="ARBA" id="ARBA00004651"/>
    </source>
</evidence>
<dbReference type="InterPro" id="IPR003805">
    <property type="entry name" value="CobS"/>
</dbReference>
<dbReference type="STRING" id="1842532.A7E78_06135"/>